<dbReference type="AlphaFoldDB" id="A0A0A3I495"/>
<dbReference type="EMBL" id="JPVN01000012">
    <property type="protein sequence ID" value="KGR78305.1"/>
    <property type="molecule type" value="Genomic_DNA"/>
</dbReference>
<accession>A0A0A3I495</accession>
<feature type="transmembrane region" description="Helical" evidence="2">
    <location>
        <begin position="16"/>
        <end position="40"/>
    </location>
</feature>
<keyword evidence="2" id="KW-0472">Membrane</keyword>
<keyword evidence="2" id="KW-0812">Transmembrane</keyword>
<evidence type="ECO:0000256" key="1">
    <source>
        <dbReference type="SAM" id="Coils"/>
    </source>
</evidence>
<organism evidence="3 4">
    <name type="scientific">Ureibacillus manganicus DSM 26584</name>
    <dbReference type="NCBI Taxonomy" id="1384049"/>
    <lineage>
        <taxon>Bacteria</taxon>
        <taxon>Bacillati</taxon>
        <taxon>Bacillota</taxon>
        <taxon>Bacilli</taxon>
        <taxon>Bacillales</taxon>
        <taxon>Caryophanaceae</taxon>
        <taxon>Ureibacillus</taxon>
    </lineage>
</organism>
<reference evidence="3 4" key="1">
    <citation type="submission" date="2014-02" db="EMBL/GenBank/DDBJ databases">
        <title>Draft genome sequence of Lysinibacillus manganicus DSM 26584T.</title>
        <authorList>
            <person name="Zhang F."/>
            <person name="Wang G."/>
            <person name="Zhang L."/>
        </authorList>
    </citation>
    <scope>NUCLEOTIDE SEQUENCE [LARGE SCALE GENOMIC DNA]</scope>
    <source>
        <strain evidence="3 4">DSM 26584</strain>
    </source>
</reference>
<protein>
    <submittedName>
        <fullName evidence="3">Uncharacterized protein</fullName>
    </submittedName>
</protein>
<dbReference type="RefSeq" id="WP_036186520.1">
    <property type="nucleotide sequence ID" value="NZ_AVDA01000012.1"/>
</dbReference>
<keyword evidence="1" id="KW-0175">Coiled coil</keyword>
<dbReference type="OrthoDB" id="2739922at2"/>
<proteinExistence type="predicted"/>
<name>A0A0A3I495_9BACL</name>
<evidence type="ECO:0000313" key="4">
    <source>
        <dbReference type="Proteomes" id="UP000030416"/>
    </source>
</evidence>
<feature type="coiled-coil region" evidence="1">
    <location>
        <begin position="43"/>
        <end position="77"/>
    </location>
</feature>
<gene>
    <name evidence="3" type="ORF">CD29_11315</name>
</gene>
<evidence type="ECO:0000313" key="3">
    <source>
        <dbReference type="EMBL" id="KGR78305.1"/>
    </source>
</evidence>
<dbReference type="Proteomes" id="UP000030416">
    <property type="component" value="Unassembled WGS sequence"/>
</dbReference>
<evidence type="ECO:0000256" key="2">
    <source>
        <dbReference type="SAM" id="Phobius"/>
    </source>
</evidence>
<sequence>MSKNEHNDHHGTGAKFLVAGGFISSLGEFIQAIGGSLLAVEKMRAHKKIEKQFNHKINDLEKEIHYLKEEMKEMKKMKKSDMK</sequence>
<comment type="caution">
    <text evidence="3">The sequence shown here is derived from an EMBL/GenBank/DDBJ whole genome shotgun (WGS) entry which is preliminary data.</text>
</comment>
<keyword evidence="2" id="KW-1133">Transmembrane helix</keyword>
<keyword evidence="4" id="KW-1185">Reference proteome</keyword>